<accession>A0A182DXF7</accession>
<dbReference type="EMBL" id="UYRW01000031">
    <property type="protein sequence ID" value="VDK61918.1"/>
    <property type="molecule type" value="Genomic_DNA"/>
</dbReference>
<evidence type="ECO:0000256" key="5">
    <source>
        <dbReference type="ARBA" id="ARBA00022833"/>
    </source>
</evidence>
<dbReference type="Proteomes" id="UP000271087">
    <property type="component" value="Unassembled WGS sequence"/>
</dbReference>
<dbReference type="InterPro" id="IPR032466">
    <property type="entry name" value="Metal_Hydrolase"/>
</dbReference>
<sequence>MLPALEEHRRSLGEPELTPEQRKLLWAYGEPRDMKEALRSMSLVHDMIRLQEDVFVITRDIIDRYHADNVVYLELRVKPCESRELSPETFLRKVIQAIRSAKALYSNMIVKVLVTAELQRETEKVKRIFDLVMVLGKTRKSKNIPDSEIINGIELIGNLNEVDIYQLRKMIVEVREESELIIVFNLLQISDDVNQLYDILLFNPDRISNAEMLSDVNQNRNNEIHRHAVIDRLLSMKLPIVLQTGYSELLGRSLSDEYYHLAISMNLKPLDIFKLSLTSSFLTEKTPRNGKREFFPFAQQYDEFANWYNLENSNEWKFQILRNYQFFLSRPLTSRRKRRRRRIIDRLCL</sequence>
<evidence type="ECO:0000256" key="1">
    <source>
        <dbReference type="ARBA" id="ARBA00001947"/>
    </source>
</evidence>
<dbReference type="GO" id="GO:0009117">
    <property type="term" value="P:nucleotide metabolic process"/>
    <property type="evidence" value="ECO:0007669"/>
    <property type="project" value="UniProtKB-KW"/>
</dbReference>
<dbReference type="PANTHER" id="PTHR11409:SF42">
    <property type="entry name" value="ADENOSINE DEAMINASE-LIKE PROTEIN"/>
    <property type="match status" value="1"/>
</dbReference>
<keyword evidence="3" id="KW-0479">Metal-binding</keyword>
<dbReference type="GO" id="GO:0006154">
    <property type="term" value="P:adenosine catabolic process"/>
    <property type="evidence" value="ECO:0007669"/>
    <property type="project" value="TreeGrafter"/>
</dbReference>
<keyword evidence="6" id="KW-0546">Nucleotide metabolism</keyword>
<dbReference type="SUPFAM" id="SSF51556">
    <property type="entry name" value="Metallo-dependent hydrolases"/>
    <property type="match status" value="1"/>
</dbReference>
<dbReference type="AlphaFoldDB" id="A0A182DXF7"/>
<dbReference type="STRING" id="42157.A0A182DXF7"/>
<dbReference type="InterPro" id="IPR006330">
    <property type="entry name" value="Ado/ade_deaminase"/>
</dbReference>
<dbReference type="Gene3D" id="3.20.20.140">
    <property type="entry name" value="Metal-dependent hydrolases"/>
    <property type="match status" value="1"/>
</dbReference>
<dbReference type="WBParaSite" id="nOo.2.0.1.t00333-RA">
    <property type="protein sequence ID" value="nOo.2.0.1.t00333-RA"/>
    <property type="gene ID" value="nOo.2.0.1.g00333"/>
</dbReference>
<dbReference type="Pfam" id="PF00962">
    <property type="entry name" value="A_deaminase"/>
    <property type="match status" value="1"/>
</dbReference>
<proteinExistence type="inferred from homology"/>
<comment type="similarity">
    <text evidence="2">Belongs to the metallo-dependent hydrolases superfamily. Adenosine and AMP deaminases family.</text>
</comment>
<dbReference type="OrthoDB" id="272271at2759"/>
<evidence type="ECO:0000256" key="3">
    <source>
        <dbReference type="ARBA" id="ARBA00022723"/>
    </source>
</evidence>
<dbReference type="GO" id="GO:0046872">
    <property type="term" value="F:metal ion binding"/>
    <property type="evidence" value="ECO:0007669"/>
    <property type="project" value="UniProtKB-KW"/>
</dbReference>
<evidence type="ECO:0000259" key="8">
    <source>
        <dbReference type="Pfam" id="PF00962"/>
    </source>
</evidence>
<keyword evidence="5" id="KW-0862">Zinc</keyword>
<name>A0A182DXF7_ONCOC</name>
<gene>
    <name evidence="9" type="ORF">NOO_LOCUS333</name>
</gene>
<organism evidence="11">
    <name type="scientific">Onchocerca ochengi</name>
    <name type="common">Filarial nematode worm</name>
    <dbReference type="NCBI Taxonomy" id="42157"/>
    <lineage>
        <taxon>Eukaryota</taxon>
        <taxon>Metazoa</taxon>
        <taxon>Ecdysozoa</taxon>
        <taxon>Nematoda</taxon>
        <taxon>Chromadorea</taxon>
        <taxon>Rhabditida</taxon>
        <taxon>Spirurina</taxon>
        <taxon>Spiruromorpha</taxon>
        <taxon>Filarioidea</taxon>
        <taxon>Onchocercidae</taxon>
        <taxon>Onchocerca</taxon>
    </lineage>
</organism>
<feature type="domain" description="Adenosine deaminase" evidence="8">
    <location>
        <begin position="22"/>
        <end position="131"/>
    </location>
</feature>
<comment type="catalytic activity">
    <reaction evidence="7">
        <text>N(6)-methyl-AMP + H2O + H(+) = IMP + methylamine</text>
        <dbReference type="Rhea" id="RHEA:16001"/>
        <dbReference type="ChEBI" id="CHEBI:15377"/>
        <dbReference type="ChEBI" id="CHEBI:15378"/>
        <dbReference type="ChEBI" id="CHEBI:58053"/>
        <dbReference type="ChEBI" id="CHEBI:59338"/>
        <dbReference type="ChEBI" id="CHEBI:144842"/>
    </reaction>
    <physiologicalReaction direction="left-to-right" evidence="7">
        <dbReference type="Rhea" id="RHEA:16002"/>
    </physiologicalReaction>
</comment>
<comment type="cofactor">
    <cofactor evidence="1">
        <name>Zn(2+)</name>
        <dbReference type="ChEBI" id="CHEBI:29105"/>
    </cofactor>
</comment>
<evidence type="ECO:0000256" key="2">
    <source>
        <dbReference type="ARBA" id="ARBA00006676"/>
    </source>
</evidence>
<evidence type="ECO:0000256" key="6">
    <source>
        <dbReference type="ARBA" id="ARBA00023080"/>
    </source>
</evidence>
<dbReference type="GO" id="GO:0046103">
    <property type="term" value="P:inosine biosynthetic process"/>
    <property type="evidence" value="ECO:0007669"/>
    <property type="project" value="TreeGrafter"/>
</dbReference>
<keyword evidence="10" id="KW-1185">Reference proteome</keyword>
<reference evidence="11" key="1">
    <citation type="submission" date="2016-06" db="UniProtKB">
        <authorList>
            <consortium name="WormBaseParasite"/>
        </authorList>
    </citation>
    <scope>IDENTIFICATION</scope>
</reference>
<keyword evidence="4" id="KW-0378">Hydrolase</keyword>
<protein>
    <submittedName>
        <fullName evidence="11">A_deaminase domain-containing protein</fullName>
    </submittedName>
</protein>
<evidence type="ECO:0000256" key="4">
    <source>
        <dbReference type="ARBA" id="ARBA00022801"/>
    </source>
</evidence>
<dbReference type="GO" id="GO:0004000">
    <property type="term" value="F:adenosine deaminase activity"/>
    <property type="evidence" value="ECO:0007669"/>
    <property type="project" value="TreeGrafter"/>
</dbReference>
<evidence type="ECO:0000313" key="10">
    <source>
        <dbReference type="Proteomes" id="UP000271087"/>
    </source>
</evidence>
<reference evidence="9 10" key="2">
    <citation type="submission" date="2018-08" db="EMBL/GenBank/DDBJ databases">
        <authorList>
            <person name="Laetsch R D."/>
            <person name="Stevens L."/>
            <person name="Kumar S."/>
            <person name="Blaxter L. M."/>
        </authorList>
    </citation>
    <scope>NUCLEOTIDE SEQUENCE [LARGE SCALE GENOMIC DNA]</scope>
</reference>
<dbReference type="PANTHER" id="PTHR11409">
    <property type="entry name" value="ADENOSINE DEAMINASE"/>
    <property type="match status" value="1"/>
</dbReference>
<dbReference type="InterPro" id="IPR001365">
    <property type="entry name" value="A_deaminase_dom"/>
</dbReference>
<evidence type="ECO:0000313" key="11">
    <source>
        <dbReference type="WBParaSite" id="nOo.2.0.1.t00333-RA"/>
    </source>
</evidence>
<evidence type="ECO:0000256" key="7">
    <source>
        <dbReference type="ARBA" id="ARBA00048787"/>
    </source>
</evidence>
<evidence type="ECO:0000313" key="9">
    <source>
        <dbReference type="EMBL" id="VDK61918.1"/>
    </source>
</evidence>